<dbReference type="Proteomes" id="UP001257277">
    <property type="component" value="Unassembled WGS sequence"/>
</dbReference>
<evidence type="ECO:0000313" key="8">
    <source>
        <dbReference type="EMBL" id="MDT7832037.1"/>
    </source>
</evidence>
<dbReference type="EMBL" id="JAVTTO010000002">
    <property type="protein sequence ID" value="MDT7832037.1"/>
    <property type="molecule type" value="Genomic_DNA"/>
</dbReference>
<dbReference type="PANTHER" id="PTHR24421:SF10">
    <property type="entry name" value="NITRATE_NITRITE SENSOR PROTEIN NARQ"/>
    <property type="match status" value="1"/>
</dbReference>
<dbReference type="Gene3D" id="3.30.565.10">
    <property type="entry name" value="Histidine kinase-like ATPase, C-terminal domain"/>
    <property type="match status" value="1"/>
</dbReference>
<dbReference type="RefSeq" id="WP_349241289.1">
    <property type="nucleotide sequence ID" value="NZ_JAVTTO010000002.1"/>
</dbReference>
<keyword evidence="9" id="KW-1185">Reference proteome</keyword>
<dbReference type="PANTHER" id="PTHR24421">
    <property type="entry name" value="NITRATE/NITRITE SENSOR PROTEIN NARX-RELATED"/>
    <property type="match status" value="1"/>
</dbReference>
<comment type="caution">
    <text evidence="8">The sequence shown here is derived from an EMBL/GenBank/DDBJ whole genome shotgun (WGS) entry which is preliminary data.</text>
</comment>
<dbReference type="Gene3D" id="1.25.40.10">
    <property type="entry name" value="Tetratricopeptide repeat domain"/>
    <property type="match status" value="1"/>
</dbReference>
<dbReference type="EC" id="2.7.13.3" evidence="2"/>
<reference evidence="8 9" key="1">
    <citation type="submission" date="2023-09" db="EMBL/GenBank/DDBJ databases">
        <title>Novel taxa isolated from Blanes Bay.</title>
        <authorList>
            <person name="Rey-Velasco X."/>
            <person name="Lucena T."/>
        </authorList>
    </citation>
    <scope>NUCLEOTIDE SEQUENCE [LARGE SCALE GENOMIC DNA]</scope>
    <source>
        <strain evidence="8 9">S356</strain>
    </source>
</reference>
<gene>
    <name evidence="8" type="ORF">RQM59_06575</name>
</gene>
<dbReference type="SUPFAM" id="SSF48452">
    <property type="entry name" value="TPR-like"/>
    <property type="match status" value="1"/>
</dbReference>
<comment type="catalytic activity">
    <reaction evidence="1">
        <text>ATP + protein L-histidine = ADP + protein N-phospho-L-histidine.</text>
        <dbReference type="EC" id="2.7.13.3"/>
    </reaction>
</comment>
<dbReference type="InterPro" id="IPR036890">
    <property type="entry name" value="HATPase_C_sf"/>
</dbReference>
<evidence type="ECO:0000256" key="3">
    <source>
        <dbReference type="ARBA" id="ARBA00022679"/>
    </source>
</evidence>
<organism evidence="8 9">
    <name type="scientific">Asprobacillus argus</name>
    <dbReference type="NCBI Taxonomy" id="3076534"/>
    <lineage>
        <taxon>Bacteria</taxon>
        <taxon>Pseudomonadati</taxon>
        <taxon>Bacteroidota</taxon>
        <taxon>Flavobacteriia</taxon>
        <taxon>Flavobacteriales</taxon>
        <taxon>Flavobacteriaceae</taxon>
        <taxon>Asprobacillus</taxon>
    </lineage>
</organism>
<keyword evidence="7" id="KW-1133">Transmembrane helix</keyword>
<dbReference type="SMART" id="SM00028">
    <property type="entry name" value="TPR"/>
    <property type="match status" value="3"/>
</dbReference>
<evidence type="ECO:0000313" key="9">
    <source>
        <dbReference type="Proteomes" id="UP001257277"/>
    </source>
</evidence>
<evidence type="ECO:0000256" key="4">
    <source>
        <dbReference type="ARBA" id="ARBA00022777"/>
    </source>
</evidence>
<keyword evidence="6" id="KW-0802">TPR repeat</keyword>
<evidence type="ECO:0000256" key="1">
    <source>
        <dbReference type="ARBA" id="ARBA00000085"/>
    </source>
</evidence>
<proteinExistence type="predicted"/>
<keyword evidence="7" id="KW-0472">Membrane</keyword>
<feature type="transmembrane region" description="Helical" evidence="7">
    <location>
        <begin position="332"/>
        <end position="352"/>
    </location>
</feature>
<keyword evidence="7" id="KW-0812">Transmembrane</keyword>
<dbReference type="PROSITE" id="PS50005">
    <property type="entry name" value="TPR"/>
    <property type="match status" value="1"/>
</dbReference>
<keyword evidence="4" id="KW-0418">Kinase</keyword>
<dbReference type="Pfam" id="PF13424">
    <property type="entry name" value="TPR_12"/>
    <property type="match status" value="1"/>
</dbReference>
<feature type="repeat" description="TPR" evidence="6">
    <location>
        <begin position="112"/>
        <end position="145"/>
    </location>
</feature>
<dbReference type="InterPro" id="IPR019734">
    <property type="entry name" value="TPR_rpt"/>
</dbReference>
<dbReference type="InterPro" id="IPR011990">
    <property type="entry name" value="TPR-like_helical_dom_sf"/>
</dbReference>
<accession>A0ABU3LEN3</accession>
<evidence type="ECO:0000256" key="5">
    <source>
        <dbReference type="ARBA" id="ARBA00023012"/>
    </source>
</evidence>
<protein>
    <recommendedName>
        <fullName evidence="2">histidine kinase</fullName>
        <ecNumber evidence="2">2.7.13.3</ecNumber>
    </recommendedName>
</protein>
<evidence type="ECO:0000256" key="6">
    <source>
        <dbReference type="PROSITE-ProRule" id="PRU00339"/>
    </source>
</evidence>
<keyword evidence="3" id="KW-0808">Transferase</keyword>
<evidence type="ECO:0000256" key="2">
    <source>
        <dbReference type="ARBA" id="ARBA00012438"/>
    </source>
</evidence>
<dbReference type="CDD" id="cd16917">
    <property type="entry name" value="HATPase_UhpB-NarQ-NarX-like"/>
    <property type="match status" value="1"/>
</dbReference>
<keyword evidence="5" id="KW-0902">Two-component regulatory system</keyword>
<sequence length="546" mass="62954">MKLKKTSLFFCTLLFWQYSIFSQQKIDSLHYYVDLVKTSKDLPNLTKAFLYIENDKEKNLINNKSRAVYDLIYLSRIEQFLGVYYASEASAIEGLILLDSLPSQGYNLLLKAPLLNHLGILKRTLKQYEESLDYYSQTLELVTNKKDSATAYNNVGVAYNYLKEYEKSIIELKRSYGLSLETNDSVLISRSLDNLGYARAMLGQVSGVSDMKTALRIREKINDSDLYNSYAHLIEYYKSQGETKNALLYAKEGYNIAKKLKNLPYKEGVLNYLIDLGDTSYLKEYAEVLKEKNKLSQFNKTLYTSARYNFKREQKRRLIAESNMSEEKSKKILYQVIGGAVVLISILLFFALRARHKKEKLKTQFNTERHISKKLHDEVANDIFSMMSQLQNDPTTKKELIDSLEEVYLKTRDISKANAALDVSKNFDILLKDLIATYKTTDVKIFTRNISEMPWDTIADLKKETLYRVIQELMTNMKKHSRANLVTLQFDVRKNVVLVTYVDNGVGCELNYGNGLRNTENRMELAGGTITFESEVNKGFQAKIIV</sequence>
<evidence type="ECO:0000256" key="7">
    <source>
        <dbReference type="SAM" id="Phobius"/>
    </source>
</evidence>
<dbReference type="SUPFAM" id="SSF55874">
    <property type="entry name" value="ATPase domain of HSP90 chaperone/DNA topoisomerase II/histidine kinase"/>
    <property type="match status" value="1"/>
</dbReference>
<dbReference type="InterPro" id="IPR050482">
    <property type="entry name" value="Sensor_HK_TwoCompSys"/>
</dbReference>
<name>A0ABU3LEN3_9FLAO</name>